<keyword evidence="9" id="KW-0472">Membrane</keyword>
<keyword evidence="13" id="KW-1185">Reference proteome</keyword>
<dbReference type="RefSeq" id="WP_016179402.1">
    <property type="nucleotide sequence ID" value="NZ_KE136362.1"/>
</dbReference>
<evidence type="ECO:0000313" key="11">
    <source>
        <dbReference type="EMBL" id="EOT48188.1"/>
    </source>
</evidence>
<dbReference type="EC" id="2.7.13.3" evidence="2"/>
<evidence type="ECO:0000256" key="9">
    <source>
        <dbReference type="SAM" id="Phobius"/>
    </source>
</evidence>
<feature type="domain" description="Signal transduction histidine kinase subgroup 3 dimerisation and phosphoacceptor" evidence="10">
    <location>
        <begin position="197"/>
        <end position="260"/>
    </location>
</feature>
<keyword evidence="4" id="KW-0808">Transferase</keyword>
<dbReference type="Pfam" id="PF07730">
    <property type="entry name" value="HisKA_3"/>
    <property type="match status" value="1"/>
</dbReference>
<organism evidence="12 14">
    <name type="scientific">Enterococcus avium ATCC 14025</name>
    <dbReference type="NCBI Taxonomy" id="1140002"/>
    <lineage>
        <taxon>Bacteria</taxon>
        <taxon>Bacillati</taxon>
        <taxon>Bacillota</taxon>
        <taxon>Bacilli</taxon>
        <taxon>Lactobacillales</taxon>
        <taxon>Enterococcaceae</taxon>
        <taxon>Enterococcus</taxon>
    </lineage>
</organism>
<keyword evidence="3" id="KW-0597">Phosphoprotein</keyword>
<feature type="transmembrane region" description="Helical" evidence="9">
    <location>
        <begin position="62"/>
        <end position="83"/>
    </location>
</feature>
<dbReference type="CDD" id="cd16917">
    <property type="entry name" value="HATPase_UhpB-NarQ-NarX-like"/>
    <property type="match status" value="1"/>
</dbReference>
<keyword evidence="9" id="KW-0812">Transmembrane</keyword>
<evidence type="ECO:0000256" key="8">
    <source>
        <dbReference type="ARBA" id="ARBA00023012"/>
    </source>
</evidence>
<dbReference type="GO" id="GO:0005524">
    <property type="term" value="F:ATP binding"/>
    <property type="evidence" value="ECO:0007669"/>
    <property type="project" value="UniProtKB-KW"/>
</dbReference>
<dbReference type="Proteomes" id="UP000014104">
    <property type="component" value="Unassembled WGS sequence"/>
</dbReference>
<dbReference type="SUPFAM" id="SSF55874">
    <property type="entry name" value="ATPase domain of HSP90 chaperone/DNA topoisomerase II/histidine kinase"/>
    <property type="match status" value="1"/>
</dbReference>
<dbReference type="InterPro" id="IPR036890">
    <property type="entry name" value="HATPase_C_sf"/>
</dbReference>
<evidence type="ECO:0000313" key="14">
    <source>
        <dbReference type="Proteomes" id="UP000014107"/>
    </source>
</evidence>
<dbReference type="PANTHER" id="PTHR24421">
    <property type="entry name" value="NITRATE/NITRITE SENSOR PROTEIN NARX-RELATED"/>
    <property type="match status" value="1"/>
</dbReference>
<keyword evidence="9" id="KW-1133">Transmembrane helix</keyword>
<keyword evidence="5" id="KW-0547">Nucleotide-binding</keyword>
<reference evidence="12 14" key="2">
    <citation type="submission" date="2013-03" db="EMBL/GenBank/DDBJ databases">
        <title>The Genome Sequence of Enterococcus avium ATCC_14025 (PacBio/Illumina hybrid assembly).</title>
        <authorList>
            <consortium name="The Broad Institute Genomics Platform"/>
            <consortium name="The Broad Institute Genome Sequencing Center for Infectious Disease"/>
            <person name="Earl A."/>
            <person name="Russ C."/>
            <person name="Gilmore M."/>
            <person name="Surin D."/>
            <person name="Walker B."/>
            <person name="Young S."/>
            <person name="Zeng Q."/>
            <person name="Gargeya S."/>
            <person name="Fitzgerald M."/>
            <person name="Haas B."/>
            <person name="Abouelleil A."/>
            <person name="Allen A.W."/>
            <person name="Alvarado L."/>
            <person name="Arachchi H.M."/>
            <person name="Berlin A.M."/>
            <person name="Chapman S.B."/>
            <person name="Gainer-Dewar J."/>
            <person name="Goldberg J."/>
            <person name="Griggs A."/>
            <person name="Gujja S."/>
            <person name="Hansen M."/>
            <person name="Howarth C."/>
            <person name="Imamovic A."/>
            <person name="Ireland A."/>
            <person name="Larimer J."/>
            <person name="McCowan C."/>
            <person name="Murphy C."/>
            <person name="Pearson M."/>
            <person name="Poon T.W."/>
            <person name="Priest M."/>
            <person name="Roberts A."/>
            <person name="Saif S."/>
            <person name="Shea T."/>
            <person name="Sisk P."/>
            <person name="Sykes S."/>
            <person name="Wortman J."/>
            <person name="Nusbaum C."/>
            <person name="Birren B."/>
        </authorList>
    </citation>
    <scope>NUCLEOTIDE SEQUENCE [LARGE SCALE GENOMIC DNA]</scope>
    <source>
        <strain evidence="12 14">ATCC 14025</strain>
    </source>
</reference>
<gene>
    <name evidence="12" type="ORF">I570_00141</name>
    <name evidence="11" type="ORF">OMU_01427</name>
</gene>
<keyword evidence="8" id="KW-0902">Two-component regulatory system</keyword>
<evidence type="ECO:0000256" key="6">
    <source>
        <dbReference type="ARBA" id="ARBA00022777"/>
    </source>
</evidence>
<reference evidence="11 13" key="1">
    <citation type="submission" date="2013-03" db="EMBL/GenBank/DDBJ databases">
        <title>The Genome Sequence of Enterococcus avium ATCC_14025 (Illumina only assembly).</title>
        <authorList>
            <consortium name="The Broad Institute Genomics Platform"/>
            <consortium name="The Broad Institute Genome Sequencing Center for Infectious Disease"/>
            <person name="Earl A."/>
            <person name="Russ C."/>
            <person name="Gilmore M."/>
            <person name="Surin D."/>
            <person name="Walker B."/>
            <person name="Young S."/>
            <person name="Zeng Q."/>
            <person name="Gargeya S."/>
            <person name="Fitzgerald M."/>
            <person name="Haas B."/>
            <person name="Abouelleil A."/>
            <person name="Allen A.W."/>
            <person name="Alvarado L."/>
            <person name="Arachchi H.M."/>
            <person name="Berlin A.M."/>
            <person name="Chapman S.B."/>
            <person name="Gainer-Dewar J."/>
            <person name="Goldberg J."/>
            <person name="Griggs A."/>
            <person name="Gujja S."/>
            <person name="Hansen M."/>
            <person name="Howarth C."/>
            <person name="Imamovic A."/>
            <person name="Ireland A."/>
            <person name="Larimer J."/>
            <person name="McCowan C."/>
            <person name="Murphy C."/>
            <person name="Pearson M."/>
            <person name="Poon T.W."/>
            <person name="Priest M."/>
            <person name="Roberts A."/>
            <person name="Saif S."/>
            <person name="Shea T."/>
            <person name="Sisk P."/>
            <person name="Sykes S."/>
            <person name="Wortman J."/>
            <person name="Nusbaum C."/>
            <person name="Birren B."/>
        </authorList>
    </citation>
    <scope>NUCLEOTIDE SEQUENCE [LARGE SCALE GENOMIC DNA]</scope>
    <source>
        <strain evidence="11 13">ATCC 14025</strain>
    </source>
</reference>
<keyword evidence="7" id="KW-0067">ATP-binding</keyword>
<evidence type="ECO:0000313" key="13">
    <source>
        <dbReference type="Proteomes" id="UP000014104"/>
    </source>
</evidence>
<feature type="transmembrane region" description="Helical" evidence="9">
    <location>
        <begin position="7"/>
        <end position="25"/>
    </location>
</feature>
<evidence type="ECO:0000256" key="3">
    <source>
        <dbReference type="ARBA" id="ARBA00022553"/>
    </source>
</evidence>
<comment type="catalytic activity">
    <reaction evidence="1">
        <text>ATP + protein L-histidine = ADP + protein N-phospho-L-histidine.</text>
        <dbReference type="EC" id="2.7.13.3"/>
    </reaction>
</comment>
<evidence type="ECO:0000256" key="1">
    <source>
        <dbReference type="ARBA" id="ARBA00000085"/>
    </source>
</evidence>
<evidence type="ECO:0000256" key="5">
    <source>
        <dbReference type="ARBA" id="ARBA00022741"/>
    </source>
</evidence>
<dbReference type="EMBL" id="AHYV01000011">
    <property type="protein sequence ID" value="EOT48188.1"/>
    <property type="molecule type" value="Genomic_DNA"/>
</dbReference>
<dbReference type="Proteomes" id="UP000014107">
    <property type="component" value="Unassembled WGS sequence"/>
</dbReference>
<comment type="caution">
    <text evidence="12">The sequence shown here is derived from an EMBL/GenBank/DDBJ whole genome shotgun (WGS) entry which is preliminary data.</text>
</comment>
<dbReference type="Gene3D" id="1.20.5.1930">
    <property type="match status" value="1"/>
</dbReference>
<protein>
    <recommendedName>
        <fullName evidence="2">histidine kinase</fullName>
        <ecNumber evidence="2">2.7.13.3</ecNumber>
    </recommendedName>
</protein>
<dbReference type="EMBL" id="ASWL01000001">
    <property type="protein sequence ID" value="EOU26386.1"/>
    <property type="molecule type" value="Genomic_DNA"/>
</dbReference>
<proteinExistence type="predicted"/>
<evidence type="ECO:0000256" key="4">
    <source>
        <dbReference type="ARBA" id="ARBA00022679"/>
    </source>
</evidence>
<dbReference type="GO" id="GO:0016020">
    <property type="term" value="C:membrane"/>
    <property type="evidence" value="ECO:0007669"/>
    <property type="project" value="InterPro"/>
</dbReference>
<accession>A0AAV3J581</accession>
<dbReference type="AlphaFoldDB" id="A0AAV3J581"/>
<name>A0AAV3J581_ENTAV</name>
<dbReference type="InterPro" id="IPR050482">
    <property type="entry name" value="Sensor_HK_TwoCompSys"/>
</dbReference>
<dbReference type="GO" id="GO:0000155">
    <property type="term" value="F:phosphorelay sensor kinase activity"/>
    <property type="evidence" value="ECO:0007669"/>
    <property type="project" value="InterPro"/>
</dbReference>
<dbReference type="GO" id="GO:0046983">
    <property type="term" value="F:protein dimerization activity"/>
    <property type="evidence" value="ECO:0007669"/>
    <property type="project" value="InterPro"/>
</dbReference>
<dbReference type="InterPro" id="IPR011712">
    <property type="entry name" value="Sig_transdc_His_kin_sub3_dim/P"/>
</dbReference>
<sequence length="392" mass="44409">MKWNSKDLSLTIRIALLIILSLEVLNSSYNFVNIVGLFIILSMVAANDFYRTRVIDRNGKKIWTNFSILLSVLLIGLLGQLIGTDFTKLYVYLTIPEIVQIQLKKKNKWLSLVTFFLFCFFYIKMISVDSNSLSGVLKSFIYTDFIPFWSVFLISYLHLNLLYNNQKINSLNSELIEKVDQLKSYSEEIKEISTLQERQRISQQLHDMLGHSLVALKLHLEAASNIIDEDIEQAKKVLKKSEEIIDQSFLELKATVNELNNESGKDSLSTVLEEMALRFSLIDKLTVSYSIETDIDGLANPYKEMILNISREAITNSLKHGQSTNAAIRIAEKRSILTLVIVNNGYAPKELIASNGLNGMKKRVLDLGGDIQFISGKTEGLTIKVAVPLKEN</sequence>
<feature type="transmembrane region" description="Helical" evidence="9">
    <location>
        <begin position="140"/>
        <end position="163"/>
    </location>
</feature>
<evidence type="ECO:0000313" key="12">
    <source>
        <dbReference type="EMBL" id="EOU26386.1"/>
    </source>
</evidence>
<keyword evidence="6" id="KW-0418">Kinase</keyword>
<evidence type="ECO:0000256" key="2">
    <source>
        <dbReference type="ARBA" id="ARBA00012438"/>
    </source>
</evidence>
<evidence type="ECO:0000256" key="7">
    <source>
        <dbReference type="ARBA" id="ARBA00022840"/>
    </source>
</evidence>
<feature type="transmembrane region" description="Helical" evidence="9">
    <location>
        <begin position="109"/>
        <end position="128"/>
    </location>
</feature>
<dbReference type="Gene3D" id="3.30.565.10">
    <property type="entry name" value="Histidine kinase-like ATPase, C-terminal domain"/>
    <property type="match status" value="1"/>
</dbReference>
<evidence type="ECO:0000259" key="10">
    <source>
        <dbReference type="Pfam" id="PF07730"/>
    </source>
</evidence>
<dbReference type="PANTHER" id="PTHR24421:SF10">
    <property type="entry name" value="NITRATE_NITRITE SENSOR PROTEIN NARQ"/>
    <property type="match status" value="1"/>
</dbReference>